<dbReference type="SUPFAM" id="SSF48726">
    <property type="entry name" value="Immunoglobulin"/>
    <property type="match status" value="5"/>
</dbReference>
<feature type="chain" id="PRO_5034460052" evidence="7">
    <location>
        <begin position="17"/>
        <end position="526"/>
    </location>
</feature>
<accession>A0A8C8VYI9</accession>
<dbReference type="Ensembl" id="ENSPEMT00000026474.2">
    <property type="protein sequence ID" value="ENSPEMP00000022110.2"/>
    <property type="gene ID" value="ENSPEMG00000019572.2"/>
</dbReference>
<proteinExistence type="predicted"/>
<feature type="disulfide bond" evidence="6">
    <location>
        <begin position="42"/>
        <end position="89"/>
    </location>
</feature>
<dbReference type="PIRSF" id="PIRSF001979">
    <property type="entry name" value="Alpha_1B_glycoprot_prd"/>
    <property type="match status" value="1"/>
</dbReference>
<dbReference type="GeneTree" id="ENSGT01150000286974"/>
<evidence type="ECO:0000256" key="7">
    <source>
        <dbReference type="SAM" id="SignalP"/>
    </source>
</evidence>
<keyword evidence="3 6" id="KW-1015">Disulfide bond</keyword>
<protein>
    <submittedName>
        <fullName evidence="9">Alpha-1-B glycoprotein</fullName>
    </submittedName>
</protein>
<name>A0A8C8VYI9_PERMB</name>
<dbReference type="InterPro" id="IPR007110">
    <property type="entry name" value="Ig-like_dom"/>
</dbReference>
<organism evidence="9 10">
    <name type="scientific">Peromyscus maniculatus bairdii</name>
    <name type="common">Prairie deer mouse</name>
    <dbReference type="NCBI Taxonomy" id="230844"/>
    <lineage>
        <taxon>Eukaryota</taxon>
        <taxon>Metazoa</taxon>
        <taxon>Chordata</taxon>
        <taxon>Craniata</taxon>
        <taxon>Vertebrata</taxon>
        <taxon>Euteleostomi</taxon>
        <taxon>Mammalia</taxon>
        <taxon>Eutheria</taxon>
        <taxon>Euarchontoglires</taxon>
        <taxon>Glires</taxon>
        <taxon>Rodentia</taxon>
        <taxon>Myomorpha</taxon>
        <taxon>Muroidea</taxon>
        <taxon>Cricetidae</taxon>
        <taxon>Neotominae</taxon>
        <taxon>Peromyscus</taxon>
    </lineage>
</organism>
<sequence length="526" mass="59106">MSLLAALLLLWGETSWDTTAEAFLWLDPQSLLEPWANLTLTCQSAFLTKDFQLIMNGWRQQRVHHDTYVMSHQFPLGAVTSDNKGVYRCRCGVEPPTLTLTELNRWTMLSNLVEVTGTEPLPAPLLWPDPVSWITPNVATYLVCHAAMRGVTFLLRKEDDDNFLRVRKAQDNVVARFIVRHPGNYRCSYRTDTEGTPSEPSEAVTVTEYAKPPAPMLAFLGTYQTIEHPSSNAVLACKAPRNVFEFQLRQGEKMLTIHGARPLRELSLYYLNLTDMDDQSPLTCRYRLHRSLDTWSEDSEPKELMWSDETQPAPVLTAEPSSHDLEPGSTVHLRCTAPKAGLRFGLLRQGDTYYPLIQMQNPSGTEAVFELHNISTIDSGNYSCVYMEQEPPFSGSAPSELLELQVNGPPPKPKLEVLWTGVVPLGREAKFRCHGHARMVNMELLREGFHTPLWMNQAMRSTTADLKLPFVGPQHSGNYSCRYTAMSPLSFESGTSDPVEVIVEGKASRAVLEFSLLNMLPGLYTA</sequence>
<dbReference type="AlphaFoldDB" id="A0A8C8VYI9"/>
<keyword evidence="1 7" id="KW-0732">Signal</keyword>
<dbReference type="PROSITE" id="PS50835">
    <property type="entry name" value="IG_LIKE"/>
    <property type="match status" value="1"/>
</dbReference>
<dbReference type="FunFam" id="2.60.40.10:FF:000033">
    <property type="entry name" value="Killer cell immunoglobulin-like receptor"/>
    <property type="match status" value="2"/>
</dbReference>
<dbReference type="Gene3D" id="2.60.40.10">
    <property type="entry name" value="Immunoglobulins"/>
    <property type="match status" value="4"/>
</dbReference>
<keyword evidence="10" id="KW-1185">Reference proteome</keyword>
<dbReference type="GO" id="GO:0005886">
    <property type="term" value="C:plasma membrane"/>
    <property type="evidence" value="ECO:0007669"/>
    <property type="project" value="TreeGrafter"/>
</dbReference>
<evidence type="ECO:0000313" key="10">
    <source>
        <dbReference type="Proteomes" id="UP000694547"/>
    </source>
</evidence>
<feature type="disulfide bond" evidence="6">
    <location>
        <begin position="144"/>
        <end position="187"/>
    </location>
</feature>
<dbReference type="GO" id="GO:0002764">
    <property type="term" value="P:immune response-regulating signaling pathway"/>
    <property type="evidence" value="ECO:0007669"/>
    <property type="project" value="TreeGrafter"/>
</dbReference>
<reference evidence="9 10" key="1">
    <citation type="submission" date="2018-10" db="EMBL/GenBank/DDBJ databases">
        <title>Improved assembly of the deer mouse Peromyscus maniculatus genome.</title>
        <authorList>
            <person name="Lassance J.-M."/>
            <person name="Hoekstra H.E."/>
        </authorList>
    </citation>
    <scope>NUCLEOTIDE SEQUENCE [LARGE SCALE GENOMIC DNA]</scope>
</reference>
<evidence type="ECO:0000256" key="1">
    <source>
        <dbReference type="ARBA" id="ARBA00022729"/>
    </source>
</evidence>
<dbReference type="InterPro" id="IPR050412">
    <property type="entry name" value="Ig-like_Receptors_ImmuneReg"/>
</dbReference>
<evidence type="ECO:0000256" key="6">
    <source>
        <dbReference type="PIRSR" id="PIRSR001979-1"/>
    </source>
</evidence>
<keyword evidence="5" id="KW-0393">Immunoglobulin domain</keyword>
<dbReference type="FunFam" id="2.60.40.10:FF:000049">
    <property type="entry name" value="Leukocyte immunoglobulin-like receptor subfamily B member 1"/>
    <property type="match status" value="1"/>
</dbReference>
<keyword evidence="2" id="KW-0677">Repeat</keyword>
<dbReference type="InterPro" id="IPR016332">
    <property type="entry name" value="A1B_glyco/leuk_Ig-like_rcpt"/>
</dbReference>
<evidence type="ECO:0000256" key="4">
    <source>
        <dbReference type="ARBA" id="ARBA00023180"/>
    </source>
</evidence>
<dbReference type="Proteomes" id="UP000694547">
    <property type="component" value="Chromosome 20"/>
</dbReference>
<keyword evidence="4" id="KW-0325">Glycoprotein</keyword>
<evidence type="ECO:0000256" key="3">
    <source>
        <dbReference type="ARBA" id="ARBA00023157"/>
    </source>
</evidence>
<evidence type="ECO:0000256" key="2">
    <source>
        <dbReference type="ARBA" id="ARBA00022737"/>
    </source>
</evidence>
<dbReference type="InterPro" id="IPR036179">
    <property type="entry name" value="Ig-like_dom_sf"/>
</dbReference>
<dbReference type="PANTHER" id="PTHR11738">
    <property type="entry name" value="MHC CLASS I NK CELL RECEPTOR"/>
    <property type="match status" value="1"/>
</dbReference>
<dbReference type="InterPro" id="IPR003599">
    <property type="entry name" value="Ig_sub"/>
</dbReference>
<dbReference type="InterPro" id="IPR013783">
    <property type="entry name" value="Ig-like_fold"/>
</dbReference>
<reference evidence="9" key="3">
    <citation type="submission" date="2025-09" db="UniProtKB">
        <authorList>
            <consortium name="Ensembl"/>
        </authorList>
    </citation>
    <scope>IDENTIFICATION</scope>
</reference>
<evidence type="ECO:0000259" key="8">
    <source>
        <dbReference type="PROSITE" id="PS50835"/>
    </source>
</evidence>
<evidence type="ECO:0000313" key="9">
    <source>
        <dbReference type="Ensembl" id="ENSPEMP00000022110.2"/>
    </source>
</evidence>
<feature type="signal peptide" evidence="7">
    <location>
        <begin position="1"/>
        <end position="16"/>
    </location>
</feature>
<feature type="domain" description="Ig-like" evidence="8">
    <location>
        <begin position="314"/>
        <end position="394"/>
    </location>
</feature>
<dbReference type="SMART" id="SM00409">
    <property type="entry name" value="IG"/>
    <property type="match status" value="3"/>
</dbReference>
<dbReference type="GO" id="GO:0060396">
    <property type="term" value="P:growth hormone receptor signaling pathway"/>
    <property type="evidence" value="ECO:0007669"/>
    <property type="project" value="Ensembl"/>
</dbReference>
<reference evidence="9" key="2">
    <citation type="submission" date="2025-08" db="UniProtKB">
        <authorList>
            <consortium name="Ensembl"/>
        </authorList>
    </citation>
    <scope>IDENTIFICATION</scope>
</reference>
<dbReference type="PANTHER" id="PTHR11738:SF184">
    <property type="entry name" value="ALPHA-1B-GLYCOPROTEIN"/>
    <property type="match status" value="1"/>
</dbReference>
<evidence type="ECO:0000256" key="5">
    <source>
        <dbReference type="ARBA" id="ARBA00023319"/>
    </source>
</evidence>